<accession>A0AAD4Q223</accession>
<dbReference type="AlphaFoldDB" id="A0AAD4Q223"/>
<evidence type="ECO:0000256" key="2">
    <source>
        <dbReference type="ARBA" id="ARBA00022454"/>
    </source>
</evidence>
<evidence type="ECO:0000259" key="4">
    <source>
        <dbReference type="Pfam" id="PF10451"/>
    </source>
</evidence>
<dbReference type="InterPro" id="IPR018856">
    <property type="entry name" value="Stn1_N"/>
</dbReference>
<dbReference type="GeneID" id="70241312"/>
<reference evidence="5" key="1">
    <citation type="submission" date="2021-12" db="EMBL/GenBank/DDBJ databases">
        <title>Convergent genome expansion in fungi linked to evolution of root-endophyte symbiosis.</title>
        <authorList>
            <consortium name="DOE Joint Genome Institute"/>
            <person name="Ke Y.-H."/>
            <person name="Bonito G."/>
            <person name="Liao H.-L."/>
            <person name="Looney B."/>
            <person name="Rojas-Flechas A."/>
            <person name="Nash J."/>
            <person name="Hameed K."/>
            <person name="Schadt C."/>
            <person name="Martin F."/>
            <person name="Crous P.W."/>
            <person name="Miettinen O."/>
            <person name="Magnuson J.K."/>
            <person name="Labbe J."/>
            <person name="Jacobson D."/>
            <person name="Doktycz M.J."/>
            <person name="Veneault-Fourrey C."/>
            <person name="Kuo A."/>
            <person name="Mondo S."/>
            <person name="Calhoun S."/>
            <person name="Riley R."/>
            <person name="Ohm R."/>
            <person name="LaButti K."/>
            <person name="Andreopoulos B."/>
            <person name="Pangilinan J."/>
            <person name="Nolan M."/>
            <person name="Tritt A."/>
            <person name="Clum A."/>
            <person name="Lipzen A."/>
            <person name="Daum C."/>
            <person name="Barry K."/>
            <person name="Grigoriev I.V."/>
            <person name="Vilgalys R."/>
        </authorList>
    </citation>
    <scope>NUCLEOTIDE SEQUENCE</scope>
    <source>
        <strain evidence="5">PMI_201</strain>
    </source>
</reference>
<comment type="caution">
    <text evidence="5">The sequence shown here is derived from an EMBL/GenBank/DDBJ whole genome shotgun (WGS) entry which is preliminary data.</text>
</comment>
<dbReference type="EMBL" id="JAJTJA010000005">
    <property type="protein sequence ID" value="KAH8699284.1"/>
    <property type="molecule type" value="Genomic_DNA"/>
</dbReference>
<organism evidence="5 6">
    <name type="scientific">Talaromyces proteolyticus</name>
    <dbReference type="NCBI Taxonomy" id="1131652"/>
    <lineage>
        <taxon>Eukaryota</taxon>
        <taxon>Fungi</taxon>
        <taxon>Dikarya</taxon>
        <taxon>Ascomycota</taxon>
        <taxon>Pezizomycotina</taxon>
        <taxon>Eurotiomycetes</taxon>
        <taxon>Eurotiomycetidae</taxon>
        <taxon>Eurotiales</taxon>
        <taxon>Trichocomaceae</taxon>
        <taxon>Talaromyces</taxon>
        <taxon>Talaromyces sect. Bacilispori</taxon>
    </lineage>
</organism>
<dbReference type="SUPFAM" id="SSF50249">
    <property type="entry name" value="Nucleic acid-binding proteins"/>
    <property type="match status" value="1"/>
</dbReference>
<keyword evidence="2" id="KW-0158">Chromosome</keyword>
<dbReference type="CDD" id="cd03524">
    <property type="entry name" value="RPA2_OBF_family"/>
    <property type="match status" value="1"/>
</dbReference>
<dbReference type="Proteomes" id="UP001201262">
    <property type="component" value="Unassembled WGS sequence"/>
</dbReference>
<keyword evidence="3" id="KW-0779">Telomere</keyword>
<dbReference type="RefSeq" id="XP_046073748.1">
    <property type="nucleotide sequence ID" value="XM_046211025.1"/>
</dbReference>
<gene>
    <name evidence="5" type="ORF">BGW36DRAFT_293703</name>
</gene>
<feature type="domain" description="CST complex subunit Stn1 N-terminal" evidence="4">
    <location>
        <begin position="57"/>
        <end position="106"/>
    </location>
</feature>
<feature type="domain" description="CST complex subunit Stn1 N-terminal" evidence="4">
    <location>
        <begin position="145"/>
        <end position="222"/>
    </location>
</feature>
<keyword evidence="6" id="KW-1185">Reference proteome</keyword>
<evidence type="ECO:0000313" key="6">
    <source>
        <dbReference type="Proteomes" id="UP001201262"/>
    </source>
</evidence>
<proteinExistence type="predicted"/>
<dbReference type="Pfam" id="PF10451">
    <property type="entry name" value="Stn1"/>
    <property type="match status" value="2"/>
</dbReference>
<dbReference type="GO" id="GO:0000781">
    <property type="term" value="C:chromosome, telomeric region"/>
    <property type="evidence" value="ECO:0007669"/>
    <property type="project" value="UniProtKB-SubCell"/>
</dbReference>
<dbReference type="Gene3D" id="2.40.50.140">
    <property type="entry name" value="Nucleic acid-binding proteins"/>
    <property type="match status" value="1"/>
</dbReference>
<evidence type="ECO:0000256" key="3">
    <source>
        <dbReference type="ARBA" id="ARBA00022895"/>
    </source>
</evidence>
<sequence>MAENASAASNTNTVNENANIPFYPAFCFQASPTHFTWVKMGIAEIHRLRIKKGFEGQNIFFYQNHPIQFVSVAGIVVTREEYERRTVLVVDDSSGENIEVVILKATAESSRIARDIKHDINEYNGENGSLNVENIVHVTSTTRTSLDITQMQIGAVVKIKGTLSTFRKCMQIVLERFWVLPDTNAEVKFWDERSRFLVDVLSAPWVLTSEMIEALRTRAHEEEMKVAKERRIIVGRQRIVEEREKKDYKRIIERWEKEERLREKEAAWIRESNKRFEQWWAQRKGNEGSIPEN</sequence>
<comment type="subcellular location">
    <subcellularLocation>
        <location evidence="1">Chromosome</location>
        <location evidence="1">Telomere</location>
    </subcellularLocation>
</comment>
<dbReference type="InterPro" id="IPR012340">
    <property type="entry name" value="NA-bd_OB-fold"/>
</dbReference>
<evidence type="ECO:0000313" key="5">
    <source>
        <dbReference type="EMBL" id="KAH8699284.1"/>
    </source>
</evidence>
<protein>
    <recommendedName>
        <fullName evidence="4">CST complex subunit Stn1 N-terminal domain-containing protein</fullName>
    </recommendedName>
</protein>
<name>A0AAD4Q223_9EURO</name>
<evidence type="ECO:0000256" key="1">
    <source>
        <dbReference type="ARBA" id="ARBA00004574"/>
    </source>
</evidence>